<dbReference type="GO" id="GO:0016614">
    <property type="term" value="F:oxidoreductase activity, acting on CH-OH group of donors"/>
    <property type="evidence" value="ECO:0007669"/>
    <property type="project" value="InterPro"/>
</dbReference>
<comment type="similarity">
    <text evidence="2">Belongs to the bacterial PQQ dehydrogenase family.</text>
</comment>
<dbReference type="Proteomes" id="UP000219329">
    <property type="component" value="Unassembled WGS sequence"/>
</dbReference>
<dbReference type="SMART" id="SM00564">
    <property type="entry name" value="PQQ"/>
    <property type="match status" value="3"/>
</dbReference>
<accession>A0A2A5WE53</accession>
<name>A0A2A5WE53_9GAMM</name>
<evidence type="ECO:0000256" key="1">
    <source>
        <dbReference type="ARBA" id="ARBA00001931"/>
    </source>
</evidence>
<dbReference type="InterPro" id="IPR002372">
    <property type="entry name" value="PQQ_rpt_dom"/>
</dbReference>
<sequence>MCRFITTSHLSDSTSKASSPIVLLLSLVLCLPTFAQDNGNYDWLHYGNDLGHSKYAPLDQINASNVTDLEINWEWESIDNQAVEERPQHVPAGFKATPITRNGTIYVSTPLGQIAAIDAQSGEQHWAFSTNTWEHGRPANNGFNHRGVTFWEKPTANGIEPRIIMTTANAFLWSIDAETGEPDLSFGTNGKTDLTLGLGREVNRSMIAHSAAVPIIGDTVIIGSVVYDQPMFDMLPEKLTDLPPGHVRGFDLITGEQKWIFHTIPKQGEYGNETWMDDSWKVTGATNIWTMLSADPELGYVYLPVGNPGNDFYGGQRLGDNLFGTSLVALNAETGERVWHYQIVHHELWDYDPPAAPTLVDITVDGRDIKAVAMVTKQAFIYVFDRLTGEPVWPIEELPVPASTVPGERASPTQPFPTKPAAFDQQGISQNTLIDFTPELRQEALEIISQFDYGGLYTPPSLKGTITLPGWTGGAEWSGAAFDPETSMYYIPSVTSPIVIQLVENDPAQTEFAYRRDGIRNINGPQGLPITKPPYGRVSAVNLNTGEYEWVRPNAEGIRQQIIEMGIADPGPVGVPTVAPLMVTKTLLFQAITDGIPVLRAMDKATGETIADIPLPAIPQGAPMTYMVDGKQYIAISCGGGSDARMVTLSLP</sequence>
<evidence type="ECO:0000256" key="3">
    <source>
        <dbReference type="ARBA" id="ARBA00023002"/>
    </source>
</evidence>
<dbReference type="PANTHER" id="PTHR32303">
    <property type="entry name" value="QUINOPROTEIN ALCOHOL DEHYDROGENASE (CYTOCHROME C)"/>
    <property type="match status" value="1"/>
</dbReference>
<protein>
    <submittedName>
        <fullName evidence="6">Pyrroloquinoline quinone-dependent dehydrogenase</fullName>
    </submittedName>
</protein>
<dbReference type="EMBL" id="NTJZ01000003">
    <property type="protein sequence ID" value="PDH34661.1"/>
    <property type="molecule type" value="Genomic_DNA"/>
</dbReference>
<evidence type="ECO:0000313" key="6">
    <source>
        <dbReference type="EMBL" id="PDH34661.1"/>
    </source>
</evidence>
<evidence type="ECO:0000256" key="4">
    <source>
        <dbReference type="SAM" id="SignalP"/>
    </source>
</evidence>
<evidence type="ECO:0000256" key="2">
    <source>
        <dbReference type="ARBA" id="ARBA00008156"/>
    </source>
</evidence>
<comment type="caution">
    <text evidence="6">The sequence shown here is derived from an EMBL/GenBank/DDBJ whole genome shotgun (WGS) entry which is preliminary data.</text>
</comment>
<dbReference type="SUPFAM" id="SSF50998">
    <property type="entry name" value="Quinoprotein alcohol dehydrogenase-like"/>
    <property type="match status" value="1"/>
</dbReference>
<feature type="domain" description="Pyrrolo-quinoline quinone repeat" evidence="5">
    <location>
        <begin position="43"/>
        <end position="634"/>
    </location>
</feature>
<proteinExistence type="inferred from homology"/>
<dbReference type="InterPro" id="IPR018391">
    <property type="entry name" value="PQQ_b-propeller_rpt"/>
</dbReference>
<keyword evidence="3" id="KW-0560">Oxidoreductase</keyword>
<reference evidence="6 7" key="1">
    <citation type="submission" date="2017-08" db="EMBL/GenBank/DDBJ databases">
        <title>Fine stratification of microbial communities through a metagenomic profile of the photic zone.</title>
        <authorList>
            <person name="Haro-Moreno J.M."/>
            <person name="Lopez-Perez M."/>
            <person name="De La Torre J."/>
            <person name="Picazo A."/>
            <person name="Camacho A."/>
            <person name="Rodriguez-Valera F."/>
        </authorList>
    </citation>
    <scope>NUCLEOTIDE SEQUENCE [LARGE SCALE GENOMIC DNA]</scope>
    <source>
        <strain evidence="6">MED-G28</strain>
    </source>
</reference>
<comment type="cofactor">
    <cofactor evidence="1">
        <name>pyrroloquinoline quinone</name>
        <dbReference type="ChEBI" id="CHEBI:58442"/>
    </cofactor>
</comment>
<keyword evidence="4" id="KW-0732">Signal</keyword>
<dbReference type="InterPro" id="IPR011047">
    <property type="entry name" value="Quinoprotein_ADH-like_sf"/>
</dbReference>
<organism evidence="6 7">
    <name type="scientific">OM182 bacterium MED-G28</name>
    <dbReference type="NCBI Taxonomy" id="1986256"/>
    <lineage>
        <taxon>Bacteria</taxon>
        <taxon>Pseudomonadati</taxon>
        <taxon>Pseudomonadota</taxon>
        <taxon>Gammaproteobacteria</taxon>
        <taxon>OMG group</taxon>
        <taxon>OM182 clade</taxon>
    </lineage>
</organism>
<dbReference type="GO" id="GO:0048038">
    <property type="term" value="F:quinone binding"/>
    <property type="evidence" value="ECO:0007669"/>
    <property type="project" value="InterPro"/>
</dbReference>
<evidence type="ECO:0000313" key="7">
    <source>
        <dbReference type="Proteomes" id="UP000219329"/>
    </source>
</evidence>
<dbReference type="CDD" id="cd10280">
    <property type="entry name" value="PQQ_mGDH"/>
    <property type="match status" value="1"/>
</dbReference>
<dbReference type="AlphaFoldDB" id="A0A2A5WE53"/>
<dbReference type="GO" id="GO:0016020">
    <property type="term" value="C:membrane"/>
    <property type="evidence" value="ECO:0007669"/>
    <property type="project" value="InterPro"/>
</dbReference>
<dbReference type="Pfam" id="PF01011">
    <property type="entry name" value="PQQ"/>
    <property type="match status" value="1"/>
</dbReference>
<dbReference type="PANTHER" id="PTHR32303:SF4">
    <property type="entry name" value="QUINOPROTEIN GLUCOSE DEHYDROGENASE"/>
    <property type="match status" value="1"/>
</dbReference>
<feature type="chain" id="PRO_5012088512" evidence="4">
    <location>
        <begin position="36"/>
        <end position="652"/>
    </location>
</feature>
<feature type="signal peptide" evidence="4">
    <location>
        <begin position="1"/>
        <end position="35"/>
    </location>
</feature>
<dbReference type="Gene3D" id="2.140.10.10">
    <property type="entry name" value="Quinoprotein alcohol dehydrogenase-like superfamily"/>
    <property type="match status" value="1"/>
</dbReference>
<evidence type="ECO:0000259" key="5">
    <source>
        <dbReference type="Pfam" id="PF01011"/>
    </source>
</evidence>
<dbReference type="InterPro" id="IPR017511">
    <property type="entry name" value="PQQ_mDH"/>
</dbReference>
<gene>
    <name evidence="6" type="ORF">CNF02_04715</name>
</gene>